<feature type="region of interest" description="Disordered" evidence="1">
    <location>
        <begin position="1098"/>
        <end position="1138"/>
    </location>
</feature>
<accession>A0A9P8AA69</accession>
<feature type="region of interest" description="Disordered" evidence="1">
    <location>
        <begin position="1731"/>
        <end position="1757"/>
    </location>
</feature>
<feature type="compositionally biased region" description="Low complexity" evidence="1">
    <location>
        <begin position="1310"/>
        <end position="1324"/>
    </location>
</feature>
<sequence length="1955" mass="204836">MPSARHVSLVQKLRWHVSGNISPTAFAIGDVEGHGDNAFVIGNLVGELFIFKGNHPEGLPWLTCKGLGTITAVAIGDIRNWGKNSIVVLSAEGLCHIFDVAGLDDENSHATSSGMAMPPASTSTSASTSALASGAGGVSTSRPSHAGSIYSSTPLQGSYQQLPGTNGSYQGQGASPSRPGIPATPSIRPVPDTHHSHGHSSSSHGHHSTSHPYHGTPPIPPPPQNTPHGSTSSSVSGFPQQHTPNATPIHSHAGSLHSGTNGGVRRGSEIFPGSGPAARTSAVLANLIGTPPASSTTFSHGHSSSHARSIGGNSAANSPTGTPVLRPQQLPSNAVPGLSLKDQPLKRHHSATRQSLAAKSQVRHLGGRRVMERPNLTLPVPVNINRAHIADIDGDGQNELVLARTDRILHSYSLQAANKATSPTTSIYPSNQPLNLVKLLSRTSSISTLDSSGLLSPSDDRRDTVIHYPSMSSVSKQHHPGSASASQNDAQDSNAAADNLNRLILVEKKRWALDGQINCLSVTHDAHTGQPILLVAQPGLKFIKVDHTGQMSEAVSQAQHNQRLGSVAGPDTPTRCAGSGDVATDVVCGTRYVNGQRKDIIGLMSMDGAFALHDLEDNTARVHDLDSTHKIFGFSKLNFGNDSVELAAQPGYRNPIRSYADENAFDVLHNDHGAEETDSDMDDVFAAEEPLSVLDGAGSNRARRPRSTRKGGAQGPSLLLSEPYGSRFQRNDMFVGCSWSGITFFIDQEFNIAQYDFDARVCAFGAGQYAVTPGRNEPCLFYVDFEDNIYVYYNLYIQTEPPLQFQEIVRADADLVCKSQVFQLAGKASKEGRGKTEPISVDSSLGPLDAQDNQSDANTLDQRNAKAASAWTERDMKEFIHDTLYNANRYEDEFQRLKRLANNERAKRAAYFEAEANKGRELRDAQKRGSTGTAAAIGTDIASGPESRMDPRPRRPPYVRTSGTNDGMDSASGAPPRRRQYSGTDYASNLGLMSSEYTQHQQQHSGSVRHQLPGSPGSSSAPSSPKKSQGHLERRRSSLLIKDVLSHYEGKITPPMKSPTSPSAASPFVPGHGKSGSFSVSGSAATLTNMMKRFSLKDIGNGGRLARSSTASSSGSNSSTGSQNTITPGHPLLGAPTMNKGMALENRVGKALKANRPPGAPRNRHLGVMGRKLGTRSRLSLQQDREDDTEEGEDDLEQAPSDDGTGDMDGDNLLEYEVSSRRSVGDDEDQRTAEEEADAAVESSYRRARRTSHELHEGEDDAVGVYTPSTISPIPSPGRFYGNQHGSVAEPSPSLDSSAYALAKSLLSPSNRSALSGSSAGAMGKHSRHHHPDQDSYAQGAQTATAAARGHARQRSGHGLLDVGLGVLSTREVGSSSGGFCSGPNSAGHSSNQDGRRSRAESVLSTGSDIGGVIVPDITLLASSFPVQSSIPLSTSEPLSHAMIMGDGDEEDGESSNDEDVEIAQGDDTDLDGQEQGQRATVVRGDGIRRPPRRSATLGSQDSAGHVPGSGSGSGSVNVKLGNQKSIRSATEGKGVDVKLMPAPLPRSSQHHQRHQLEQQGSSGTLQGHGAKDGIHPTSSHVSFSSNTRPNSSSSSSSYIGVTDQGDVQGLHGGGGSEGFGRGLAGKTSSTTSSAAASDFGSGPSSPLTTNVTSANAILSNPSSSNGFKGFSVLSLPVTSPSAAIVASGQQHQYFSASHSSHAPQRAALHLASSLHSRGSGGTHPHDMAVIGGSGSGHHEDDRSSIRSRTSTFRDMDDSNDISSVLAAGASTVGGNAGGGAVDHGGLYNMSMGSTSSTHLQSDSLVRRLEELQQQDHDLEERQRQKEKEKDKGKSAATATTAAAAAASSTKEQIQTRPSALSRANSGASVQSAMSHGGGGGGHVHGGHRASVLAHGPPTSHGSGTSTSTTGGTPSSQRSATGSGPASGSGKGIVREDDHESSRRLKNRLGLGQGL</sequence>
<feature type="compositionally biased region" description="Low complexity" evidence="1">
    <location>
        <begin position="1835"/>
        <end position="1850"/>
    </location>
</feature>
<feature type="compositionally biased region" description="Low complexity" evidence="1">
    <location>
        <begin position="1338"/>
        <end position="1349"/>
    </location>
</feature>
<feature type="compositionally biased region" description="Acidic residues" evidence="1">
    <location>
        <begin position="1185"/>
        <end position="1197"/>
    </location>
</feature>
<comment type="caution">
    <text evidence="2">The sequence shown here is derived from an EMBL/GenBank/DDBJ whole genome shotgun (WGS) entry which is preliminary data.</text>
</comment>
<feature type="compositionally biased region" description="Low complexity" evidence="1">
    <location>
        <begin position="482"/>
        <end position="493"/>
    </location>
</feature>
<dbReference type="InterPro" id="IPR028994">
    <property type="entry name" value="Integrin_alpha_N"/>
</dbReference>
<feature type="compositionally biased region" description="Low complexity" evidence="1">
    <location>
        <begin position="1013"/>
        <end position="1027"/>
    </location>
</feature>
<feature type="region of interest" description="Disordered" evidence="1">
    <location>
        <begin position="108"/>
        <end position="276"/>
    </location>
</feature>
<dbReference type="PANTHER" id="PTHR16317:SF1">
    <property type="entry name" value="KICSTOR COMPLEX PROTEIN ITFG2"/>
    <property type="match status" value="1"/>
</dbReference>
<proteinExistence type="predicted"/>
<dbReference type="GO" id="GO:0032006">
    <property type="term" value="P:regulation of TOR signaling"/>
    <property type="evidence" value="ECO:0007669"/>
    <property type="project" value="TreeGrafter"/>
</dbReference>
<feature type="region of interest" description="Disordered" evidence="1">
    <location>
        <begin position="921"/>
        <end position="984"/>
    </location>
</feature>
<organism evidence="2 3">
    <name type="scientific">Mortierella alpina</name>
    <name type="common">Oleaginous fungus</name>
    <name type="synonym">Mortierella renispora</name>
    <dbReference type="NCBI Taxonomy" id="64518"/>
    <lineage>
        <taxon>Eukaryota</taxon>
        <taxon>Fungi</taxon>
        <taxon>Fungi incertae sedis</taxon>
        <taxon>Mucoromycota</taxon>
        <taxon>Mortierellomycotina</taxon>
        <taxon>Mortierellomycetes</taxon>
        <taxon>Mortierellales</taxon>
        <taxon>Mortierellaceae</taxon>
        <taxon>Mortierella</taxon>
    </lineage>
</organism>
<feature type="region of interest" description="Disordered" evidence="1">
    <location>
        <begin position="1152"/>
        <end position="1295"/>
    </location>
</feature>
<feature type="compositionally biased region" description="Polar residues" evidence="1">
    <location>
        <begin position="311"/>
        <end position="321"/>
    </location>
</feature>
<feature type="region of interest" description="Disordered" evidence="1">
    <location>
        <begin position="832"/>
        <end position="865"/>
    </location>
</feature>
<evidence type="ECO:0000256" key="1">
    <source>
        <dbReference type="SAM" id="MobiDB-lite"/>
    </source>
</evidence>
<feature type="region of interest" description="Disordered" evidence="1">
    <location>
        <begin position="996"/>
        <end position="1036"/>
    </location>
</feature>
<feature type="compositionally biased region" description="Pro residues" evidence="1">
    <location>
        <begin position="215"/>
        <end position="225"/>
    </location>
</feature>
<feature type="compositionally biased region" description="Polar residues" evidence="1">
    <location>
        <begin position="851"/>
        <end position="862"/>
    </location>
</feature>
<feature type="compositionally biased region" description="Gly residues" evidence="1">
    <location>
        <begin position="1611"/>
        <end position="1624"/>
    </location>
</feature>
<feature type="region of interest" description="Disordered" evidence="1">
    <location>
        <begin position="294"/>
        <end position="365"/>
    </location>
</feature>
<evidence type="ECO:0000313" key="3">
    <source>
        <dbReference type="Proteomes" id="UP000717515"/>
    </source>
</evidence>
<feature type="compositionally biased region" description="Low complexity" evidence="1">
    <location>
        <begin position="1583"/>
        <end position="1610"/>
    </location>
</feature>
<protein>
    <submittedName>
        <fullName evidence="2">Uncharacterized protein</fullName>
    </submittedName>
</protein>
<dbReference type="InterPro" id="IPR031793">
    <property type="entry name" value="KICSTOR_ITFG2"/>
</dbReference>
<feature type="compositionally biased region" description="Basic and acidic residues" evidence="1">
    <location>
        <begin position="1816"/>
        <end position="1834"/>
    </location>
</feature>
<feature type="compositionally biased region" description="Low complexity" evidence="1">
    <location>
        <begin position="120"/>
        <end position="141"/>
    </location>
</feature>
<feature type="region of interest" description="Disordered" evidence="1">
    <location>
        <begin position="1816"/>
        <end position="1955"/>
    </location>
</feature>
<feature type="compositionally biased region" description="Basic and acidic residues" evidence="1">
    <location>
        <begin position="1933"/>
        <end position="1943"/>
    </location>
</feature>
<feature type="compositionally biased region" description="Low complexity" evidence="1">
    <location>
        <begin position="294"/>
        <end position="306"/>
    </location>
</feature>
<feature type="compositionally biased region" description="Polar residues" evidence="1">
    <location>
        <begin position="226"/>
        <end position="248"/>
    </location>
</feature>
<name>A0A9P8AA69_MORAP</name>
<feature type="compositionally biased region" description="Polar residues" evidence="1">
    <location>
        <begin position="1851"/>
        <end position="1874"/>
    </location>
</feature>
<feature type="region of interest" description="Disordered" evidence="1">
    <location>
        <begin position="472"/>
        <end position="493"/>
    </location>
</feature>
<feature type="region of interest" description="Disordered" evidence="1">
    <location>
        <begin position="1430"/>
        <end position="1647"/>
    </location>
</feature>
<reference evidence="2" key="1">
    <citation type="submission" date="2021-07" db="EMBL/GenBank/DDBJ databases">
        <title>Draft genome of Mortierella alpina, strain LL118, isolated from an aspen leaf litter sample.</title>
        <authorList>
            <person name="Yang S."/>
            <person name="Vinatzer B.A."/>
        </authorList>
    </citation>
    <scope>NUCLEOTIDE SEQUENCE</scope>
    <source>
        <strain evidence="2">LL118</strain>
    </source>
</reference>
<evidence type="ECO:0000313" key="2">
    <source>
        <dbReference type="EMBL" id="KAG9325695.1"/>
    </source>
</evidence>
<dbReference type="EMBL" id="JAIFTL010000034">
    <property type="protein sequence ID" value="KAG9325695.1"/>
    <property type="molecule type" value="Genomic_DNA"/>
</dbReference>
<gene>
    <name evidence="2" type="ORF">KVV02_006198</name>
</gene>
<feature type="region of interest" description="Disordered" evidence="1">
    <location>
        <begin position="1374"/>
        <end position="1404"/>
    </location>
</feature>
<feature type="compositionally biased region" description="Polar residues" evidence="1">
    <location>
        <begin position="149"/>
        <end position="175"/>
    </location>
</feature>
<feature type="compositionally biased region" description="Low complexity" evidence="1">
    <location>
        <begin position="1625"/>
        <end position="1646"/>
    </location>
</feature>
<dbReference type="SUPFAM" id="SSF69318">
    <property type="entry name" value="Integrin alpha N-terminal domain"/>
    <property type="match status" value="1"/>
</dbReference>
<feature type="compositionally biased region" description="Polar residues" evidence="1">
    <location>
        <begin position="1382"/>
        <end position="1393"/>
    </location>
</feature>
<dbReference type="Proteomes" id="UP000717515">
    <property type="component" value="Unassembled WGS sequence"/>
</dbReference>
<feature type="region of interest" description="Disordered" evidence="1">
    <location>
        <begin position="1050"/>
        <end position="1076"/>
    </location>
</feature>
<feature type="region of interest" description="Disordered" evidence="1">
    <location>
        <begin position="1310"/>
        <end position="1355"/>
    </location>
</feature>
<feature type="compositionally biased region" description="Low complexity" evidence="1">
    <location>
        <begin position="929"/>
        <end position="944"/>
    </location>
</feature>
<feature type="region of interest" description="Disordered" evidence="1">
    <location>
        <begin position="696"/>
        <end position="717"/>
    </location>
</feature>
<feature type="compositionally biased region" description="Low complexity" evidence="1">
    <location>
        <begin position="1895"/>
        <end position="1924"/>
    </location>
</feature>
<feature type="compositionally biased region" description="Basic and acidic residues" evidence="1">
    <location>
        <begin position="1218"/>
        <end position="1234"/>
    </location>
</feature>
<feature type="compositionally biased region" description="Polar residues" evidence="1">
    <location>
        <begin position="996"/>
        <end position="1008"/>
    </location>
</feature>
<feature type="compositionally biased region" description="Acidic residues" evidence="1">
    <location>
        <begin position="1447"/>
        <end position="1473"/>
    </location>
</feature>
<dbReference type="Pfam" id="PF15907">
    <property type="entry name" value="Itfg2"/>
    <property type="match status" value="2"/>
</dbReference>
<feature type="compositionally biased region" description="Low complexity" evidence="1">
    <location>
        <begin position="1104"/>
        <end position="1122"/>
    </location>
</feature>
<feature type="compositionally biased region" description="Acidic residues" evidence="1">
    <location>
        <begin position="1204"/>
        <end position="1214"/>
    </location>
</feature>
<dbReference type="PANTHER" id="PTHR16317">
    <property type="entry name" value="INTEGRIN ALPHA REPEAT DOMAIN-CONTAINING"/>
    <property type="match status" value="1"/>
</dbReference>